<gene>
    <name evidence="3" type="ORF">Agub_g12141</name>
</gene>
<feature type="region of interest" description="Disordered" evidence="1">
    <location>
        <begin position="284"/>
        <end position="362"/>
    </location>
</feature>
<feature type="non-terminal residue" evidence="3">
    <location>
        <position position="1"/>
    </location>
</feature>
<dbReference type="Proteomes" id="UP001054857">
    <property type="component" value="Unassembled WGS sequence"/>
</dbReference>
<accession>A0AAD3DXT3</accession>
<feature type="compositionally biased region" description="Polar residues" evidence="1">
    <location>
        <begin position="293"/>
        <end position="314"/>
    </location>
</feature>
<feature type="compositionally biased region" description="Low complexity" evidence="1">
    <location>
        <begin position="406"/>
        <end position="430"/>
    </location>
</feature>
<keyword evidence="2" id="KW-0732">Signal</keyword>
<dbReference type="InterPro" id="IPR050600">
    <property type="entry name" value="SETD3_SETD6_MTase"/>
</dbReference>
<reference evidence="3 4" key="1">
    <citation type="journal article" date="2021" name="Sci. Rep.">
        <title>Genome sequencing of the multicellular alga Astrephomene provides insights into convergent evolution of germ-soma differentiation.</title>
        <authorList>
            <person name="Yamashita S."/>
            <person name="Yamamoto K."/>
            <person name="Matsuzaki R."/>
            <person name="Suzuki S."/>
            <person name="Yamaguchi H."/>
            <person name="Hirooka S."/>
            <person name="Minakuchi Y."/>
            <person name="Miyagishima S."/>
            <person name="Kawachi M."/>
            <person name="Toyoda A."/>
            <person name="Nozaki H."/>
        </authorList>
    </citation>
    <scope>NUCLEOTIDE SEQUENCE [LARGE SCALE GENOMIC DNA]</scope>
    <source>
        <strain evidence="3 4">NIES-4017</strain>
    </source>
</reference>
<feature type="non-terminal residue" evidence="3">
    <location>
        <position position="463"/>
    </location>
</feature>
<keyword evidence="4" id="KW-1185">Reference proteome</keyword>
<sequence>NMLVVLITIVAAYVAGGAEAGFSTRVVSAPALSPNRTDAAKKAHGASPERTTTGGAEAVPVPTSPELELVGWLLGMGAQVRVEVRRSGAGVRGLYTAAAAAAGEVLVRVPLSAAVVLGGADDTAPELAVQLLRERYRTRPRFAPYFAVLPPPPPAVPPPPPPPPPPPAAAAPSQDGEPRQQQQPTSSSSSAWQPACVEEFPRAAVAALAGRELRLLASSKREWMRRVWSGEAAVRLPLARAVPRRHVSLQEFAWATCMVTSRSISGPGGSLLLIPLIDLANHCTGRPPPPSLTPQQDSTQSDTNADAGSNSSKGGDTATADAVATASADPPTGSKVSPRRPDQLRFVVGSGGSGGGGGGGGSSGDVMLELVAGQDLAAGEEVCISYGDLRPDEALLYYGFLLPTTPRTTTPTEEHLPAQQPAPAPHTSASPTPPAQGDEVPVLFAVDEREYDSSGRPGKVPYK</sequence>
<dbReference type="EMBL" id="BMAR01000034">
    <property type="protein sequence ID" value="GFR49995.1"/>
    <property type="molecule type" value="Genomic_DNA"/>
</dbReference>
<organism evidence="3 4">
    <name type="scientific">Astrephomene gubernaculifera</name>
    <dbReference type="NCBI Taxonomy" id="47775"/>
    <lineage>
        <taxon>Eukaryota</taxon>
        <taxon>Viridiplantae</taxon>
        <taxon>Chlorophyta</taxon>
        <taxon>core chlorophytes</taxon>
        <taxon>Chlorophyceae</taxon>
        <taxon>CS clade</taxon>
        <taxon>Chlamydomonadales</taxon>
        <taxon>Astrephomenaceae</taxon>
        <taxon>Astrephomene</taxon>
    </lineage>
</organism>
<dbReference type="InterPro" id="IPR046341">
    <property type="entry name" value="SET_dom_sf"/>
</dbReference>
<dbReference type="CDD" id="cd10527">
    <property type="entry name" value="SET_LSMT"/>
    <property type="match status" value="1"/>
</dbReference>
<dbReference type="Gene3D" id="3.90.1410.10">
    <property type="entry name" value="set domain protein methyltransferase, domain 1"/>
    <property type="match status" value="1"/>
</dbReference>
<protein>
    <recommendedName>
        <fullName evidence="5">SET domain-containing protein</fullName>
    </recommendedName>
</protein>
<feature type="compositionally biased region" description="Low complexity" evidence="1">
    <location>
        <begin position="180"/>
        <end position="193"/>
    </location>
</feature>
<comment type="caution">
    <text evidence="3">The sequence shown here is derived from an EMBL/GenBank/DDBJ whole genome shotgun (WGS) entry which is preliminary data.</text>
</comment>
<evidence type="ECO:0000256" key="1">
    <source>
        <dbReference type="SAM" id="MobiDB-lite"/>
    </source>
</evidence>
<feature type="region of interest" description="Disordered" evidence="1">
    <location>
        <begin position="406"/>
        <end position="441"/>
    </location>
</feature>
<dbReference type="SUPFAM" id="SSF82199">
    <property type="entry name" value="SET domain"/>
    <property type="match status" value="2"/>
</dbReference>
<proteinExistence type="predicted"/>
<feature type="region of interest" description="Disordered" evidence="1">
    <location>
        <begin position="34"/>
        <end position="61"/>
    </location>
</feature>
<feature type="compositionally biased region" description="Pro residues" evidence="1">
    <location>
        <begin position="153"/>
        <end position="169"/>
    </location>
</feature>
<evidence type="ECO:0000313" key="4">
    <source>
        <dbReference type="Proteomes" id="UP001054857"/>
    </source>
</evidence>
<dbReference type="PANTHER" id="PTHR13271:SF154">
    <property type="entry name" value="GRIP DOMAIN-CONTAINING PROTEIN"/>
    <property type="match status" value="1"/>
</dbReference>
<feature type="compositionally biased region" description="Gly residues" evidence="1">
    <location>
        <begin position="349"/>
        <end position="362"/>
    </location>
</feature>
<evidence type="ECO:0000256" key="2">
    <source>
        <dbReference type="SAM" id="SignalP"/>
    </source>
</evidence>
<dbReference type="AlphaFoldDB" id="A0AAD3DXT3"/>
<evidence type="ECO:0000313" key="3">
    <source>
        <dbReference type="EMBL" id="GFR49995.1"/>
    </source>
</evidence>
<feature type="signal peptide" evidence="2">
    <location>
        <begin position="1"/>
        <end position="20"/>
    </location>
</feature>
<dbReference type="GO" id="GO:0016279">
    <property type="term" value="F:protein-lysine N-methyltransferase activity"/>
    <property type="evidence" value="ECO:0007669"/>
    <property type="project" value="TreeGrafter"/>
</dbReference>
<dbReference type="PANTHER" id="PTHR13271">
    <property type="entry name" value="UNCHARACTERIZED PUTATIVE METHYLTRANSFERASE"/>
    <property type="match status" value="1"/>
</dbReference>
<feature type="compositionally biased region" description="Low complexity" evidence="1">
    <location>
        <begin position="316"/>
        <end position="329"/>
    </location>
</feature>
<name>A0AAD3DXT3_9CHLO</name>
<evidence type="ECO:0008006" key="5">
    <source>
        <dbReference type="Google" id="ProtNLM"/>
    </source>
</evidence>
<feature type="chain" id="PRO_5042244120" description="SET domain-containing protein" evidence="2">
    <location>
        <begin position="21"/>
        <end position="463"/>
    </location>
</feature>
<feature type="region of interest" description="Disordered" evidence="1">
    <location>
        <begin position="153"/>
        <end position="193"/>
    </location>
</feature>
<dbReference type="SUPFAM" id="SSF101447">
    <property type="entry name" value="Formin homology 2 domain (FH2 domain)"/>
    <property type="match status" value="1"/>
</dbReference>